<evidence type="ECO:0000256" key="4">
    <source>
        <dbReference type="ARBA" id="ARBA00022475"/>
    </source>
</evidence>
<comment type="subcellular location">
    <subcellularLocation>
        <location evidence="1 8">Cell membrane</location>
        <topology evidence="1 8">Multi-pass membrane protein</topology>
    </subcellularLocation>
</comment>
<feature type="transmembrane region" description="Helical" evidence="8">
    <location>
        <begin position="12"/>
        <end position="31"/>
    </location>
</feature>
<dbReference type="STRING" id="154981.AKJ29_11825"/>
<proteinExistence type="inferred from homology"/>
<evidence type="ECO:0000256" key="2">
    <source>
        <dbReference type="ARBA" id="ARBA00009142"/>
    </source>
</evidence>
<sequence>MPILMPDILLQALALPGLGGLLAAAFLAGLVRGFAGFGTALIFLPIAAQVIDPVAAVAVLIVMDIAGPLPALPGALRDGHPRDLMRLIGGLILALPLGLAVLFAVDPSVFKLAVSLVSLAMVLALVSGFRYHGELTPRLVWGTGGMAGLLGGAAGIPGPPVILLYMASPLPARVIRANNTAFLLAYDVILLAVFLLLGRLVGLPLVLGLVALLPNLAGNLLGNWLFRPRLSGLYRRVAYIIIAGSALSGLVSVLNS</sequence>
<feature type="transmembrane region" description="Helical" evidence="8">
    <location>
        <begin position="43"/>
        <end position="67"/>
    </location>
</feature>
<dbReference type="InterPro" id="IPR052017">
    <property type="entry name" value="TSUP"/>
</dbReference>
<accession>A0A0P7KII2</accession>
<feature type="transmembrane region" description="Helical" evidence="8">
    <location>
        <begin position="177"/>
        <end position="197"/>
    </location>
</feature>
<evidence type="ECO:0000256" key="7">
    <source>
        <dbReference type="ARBA" id="ARBA00023136"/>
    </source>
</evidence>
<feature type="transmembrane region" description="Helical" evidence="8">
    <location>
        <begin position="112"/>
        <end position="133"/>
    </location>
</feature>
<dbReference type="Proteomes" id="UP000050471">
    <property type="component" value="Unassembled WGS sequence"/>
</dbReference>
<comment type="similarity">
    <text evidence="2 8">Belongs to the 4-toluene sulfonate uptake permease (TSUP) (TC 2.A.102) family.</text>
</comment>
<dbReference type="PANTHER" id="PTHR30269">
    <property type="entry name" value="TRANSMEMBRANE PROTEIN YFCA"/>
    <property type="match status" value="1"/>
</dbReference>
<dbReference type="AlphaFoldDB" id="A0A0P7KII2"/>
<feature type="transmembrane region" description="Helical" evidence="8">
    <location>
        <begin position="139"/>
        <end position="165"/>
    </location>
</feature>
<keyword evidence="6 8" id="KW-1133">Transmembrane helix</keyword>
<keyword evidence="5 8" id="KW-0812">Transmembrane</keyword>
<keyword evidence="4 8" id="KW-1003">Cell membrane</keyword>
<dbReference type="InterPro" id="IPR002781">
    <property type="entry name" value="TM_pro_TauE-like"/>
</dbReference>
<comment type="caution">
    <text evidence="9">The sequence shown here is derived from an EMBL/GenBank/DDBJ whole genome shotgun (WGS) entry which is preliminary data.</text>
</comment>
<name>A0A0P7KII2_9RHOB</name>
<gene>
    <name evidence="9" type="ORF">AKJ29_11825</name>
</gene>
<evidence type="ECO:0000256" key="8">
    <source>
        <dbReference type="RuleBase" id="RU363041"/>
    </source>
</evidence>
<keyword evidence="3" id="KW-0813">Transport</keyword>
<dbReference type="GO" id="GO:0005886">
    <property type="term" value="C:plasma membrane"/>
    <property type="evidence" value="ECO:0007669"/>
    <property type="project" value="UniProtKB-SubCell"/>
</dbReference>
<feature type="transmembrane region" description="Helical" evidence="8">
    <location>
        <begin position="203"/>
        <end position="225"/>
    </location>
</feature>
<dbReference type="Pfam" id="PF01925">
    <property type="entry name" value="TauE"/>
    <property type="match status" value="1"/>
</dbReference>
<reference evidence="9 10" key="1">
    <citation type="submission" date="2015-09" db="EMBL/GenBank/DDBJ databases">
        <title>Draft genome sequence of Aliiroseovarius crassostreae CV919-312TSm, the causative agent of Roseovarius Oyster Disease (formerly Juvenile Oyster Disease).</title>
        <authorList>
            <person name="Kessner L."/>
            <person name="Spinard E."/>
            <person name="Nelson D."/>
        </authorList>
    </citation>
    <scope>NUCLEOTIDE SEQUENCE [LARGE SCALE GENOMIC DNA]</scope>
    <source>
        <strain evidence="9 10">CV919-312</strain>
    </source>
</reference>
<feature type="transmembrane region" description="Helical" evidence="8">
    <location>
        <begin position="87"/>
        <end position="105"/>
    </location>
</feature>
<keyword evidence="7 8" id="KW-0472">Membrane</keyword>
<evidence type="ECO:0000313" key="10">
    <source>
        <dbReference type="Proteomes" id="UP000050471"/>
    </source>
</evidence>
<keyword evidence="10" id="KW-1185">Reference proteome</keyword>
<feature type="transmembrane region" description="Helical" evidence="8">
    <location>
        <begin position="237"/>
        <end position="254"/>
    </location>
</feature>
<protein>
    <recommendedName>
        <fullName evidence="8">Probable membrane transporter protein</fullName>
    </recommendedName>
</protein>
<evidence type="ECO:0000256" key="1">
    <source>
        <dbReference type="ARBA" id="ARBA00004651"/>
    </source>
</evidence>
<organism evidence="9 10">
    <name type="scientific">Aliiroseovarius crassostreae</name>
    <dbReference type="NCBI Taxonomy" id="154981"/>
    <lineage>
        <taxon>Bacteria</taxon>
        <taxon>Pseudomonadati</taxon>
        <taxon>Pseudomonadota</taxon>
        <taxon>Alphaproteobacteria</taxon>
        <taxon>Rhodobacterales</taxon>
        <taxon>Paracoccaceae</taxon>
        <taxon>Aliiroseovarius</taxon>
    </lineage>
</organism>
<evidence type="ECO:0000256" key="5">
    <source>
        <dbReference type="ARBA" id="ARBA00022692"/>
    </source>
</evidence>
<evidence type="ECO:0000313" key="9">
    <source>
        <dbReference type="EMBL" id="KPN63354.1"/>
    </source>
</evidence>
<dbReference type="EMBL" id="LKBA01000006">
    <property type="protein sequence ID" value="KPN63354.1"/>
    <property type="molecule type" value="Genomic_DNA"/>
</dbReference>
<evidence type="ECO:0000256" key="6">
    <source>
        <dbReference type="ARBA" id="ARBA00022989"/>
    </source>
</evidence>
<dbReference type="PANTHER" id="PTHR30269:SF37">
    <property type="entry name" value="MEMBRANE TRANSPORTER PROTEIN"/>
    <property type="match status" value="1"/>
</dbReference>
<evidence type="ECO:0000256" key="3">
    <source>
        <dbReference type="ARBA" id="ARBA00022448"/>
    </source>
</evidence>